<evidence type="ECO:0000256" key="2">
    <source>
        <dbReference type="SAM" id="SignalP"/>
    </source>
</evidence>
<accession>A0A2H0VAF2</accession>
<evidence type="ECO:0000259" key="3">
    <source>
        <dbReference type="Pfam" id="PF26514"/>
    </source>
</evidence>
<sequence length="384" mass="40185">MKKIKIFTVFLASVGFLIAGSAYAAEIISPSQNEANVTVSASETHKNLYLVGGNATVNSKTEGDLVAAGGMVNIVGDVEQDVMVAGGSLSMTGDIGGDARVAGGNISISSKISGDLVLGGGNVSITSRGFVGGDLVMGAGNVVVDAPVAGSIKIAGGNITINSKVEGDVWVRSEGKNSALIFGPNAEILGKVTYKGTREAVVQEGAKVGTIDFTPIQARKGVRSDLAALFTLALLVKLSAWIIAGLVLVRVIKKFVRGIARSAQLKPWSNLGFGLAGVIAMPIVTVLLFVTLIGYYLGILVGISYAIMLAFSCLLSSLVLGYWILKYLSKKEEVADWQAVVIGVVVWQLLKFIPLVGWTAMLLVFLMTFGAVMLSLKEKISQEN</sequence>
<name>A0A2H0VAF2_9BACT</name>
<feature type="transmembrane region" description="Helical" evidence="1">
    <location>
        <begin position="226"/>
        <end position="252"/>
    </location>
</feature>
<reference evidence="5" key="1">
    <citation type="submission" date="2017-09" db="EMBL/GenBank/DDBJ databases">
        <title>Depth-based differentiation of microbial function through sediment-hosted aquifers and enrichment of novel symbionts in the deep terrestrial subsurface.</title>
        <authorList>
            <person name="Probst A.J."/>
            <person name="Ladd B."/>
            <person name="Jarett J.K."/>
            <person name="Geller-Mcgrath D.E."/>
            <person name="Sieber C.M.K."/>
            <person name="Emerson J.B."/>
            <person name="Anantharaman K."/>
            <person name="Thomas B.C."/>
            <person name="Malmstrom R."/>
            <person name="Stieglmeier M."/>
            <person name="Klingl A."/>
            <person name="Woyke T."/>
            <person name="Ryan C.M."/>
            <person name="Banfield J.F."/>
        </authorList>
    </citation>
    <scope>NUCLEOTIDE SEQUENCE [LARGE SCALE GENOMIC DNA]</scope>
</reference>
<feature type="chain" id="PRO_5013628179" description="DUF8173 domain-containing protein" evidence="2">
    <location>
        <begin position="25"/>
        <end position="384"/>
    </location>
</feature>
<evidence type="ECO:0000313" key="5">
    <source>
        <dbReference type="Proteomes" id="UP000230922"/>
    </source>
</evidence>
<keyword evidence="1" id="KW-0472">Membrane</keyword>
<proteinExistence type="predicted"/>
<feature type="transmembrane region" description="Helical" evidence="1">
    <location>
        <begin position="303"/>
        <end position="325"/>
    </location>
</feature>
<evidence type="ECO:0000313" key="4">
    <source>
        <dbReference type="EMBL" id="PIR96045.1"/>
    </source>
</evidence>
<feature type="domain" description="DUF8173" evidence="3">
    <location>
        <begin position="217"/>
        <end position="375"/>
    </location>
</feature>
<protein>
    <recommendedName>
        <fullName evidence="3">DUF8173 domain-containing protein</fullName>
    </recommendedName>
</protein>
<dbReference type="Pfam" id="PF26514">
    <property type="entry name" value="DUF8173"/>
    <property type="match status" value="1"/>
</dbReference>
<evidence type="ECO:0000256" key="1">
    <source>
        <dbReference type="SAM" id="Phobius"/>
    </source>
</evidence>
<dbReference type="EMBL" id="PFAK01000051">
    <property type="protein sequence ID" value="PIR96045.1"/>
    <property type="molecule type" value="Genomic_DNA"/>
</dbReference>
<dbReference type="Proteomes" id="UP000230922">
    <property type="component" value="Unassembled WGS sequence"/>
</dbReference>
<keyword evidence="1" id="KW-0812">Transmembrane</keyword>
<feature type="transmembrane region" description="Helical" evidence="1">
    <location>
        <begin position="273"/>
        <end position="297"/>
    </location>
</feature>
<dbReference type="AlphaFoldDB" id="A0A2H0VAF2"/>
<dbReference type="InterPro" id="IPR058486">
    <property type="entry name" value="DUF8173"/>
</dbReference>
<feature type="signal peptide" evidence="2">
    <location>
        <begin position="1"/>
        <end position="24"/>
    </location>
</feature>
<gene>
    <name evidence="4" type="ORF">COT92_03160</name>
</gene>
<feature type="transmembrane region" description="Helical" evidence="1">
    <location>
        <begin position="356"/>
        <end position="376"/>
    </location>
</feature>
<organism evidence="4 5">
    <name type="scientific">Candidatus Doudnabacteria bacterium CG10_big_fil_rev_8_21_14_0_10_42_18</name>
    <dbReference type="NCBI Taxonomy" id="1974552"/>
    <lineage>
        <taxon>Bacteria</taxon>
        <taxon>Candidatus Doudnaibacteriota</taxon>
    </lineage>
</organism>
<keyword evidence="2" id="KW-0732">Signal</keyword>
<comment type="caution">
    <text evidence="4">The sequence shown here is derived from an EMBL/GenBank/DDBJ whole genome shotgun (WGS) entry which is preliminary data.</text>
</comment>
<keyword evidence="1" id="KW-1133">Transmembrane helix</keyword>